<dbReference type="KEGG" id="pgb:H744_2c1598"/>
<feature type="domain" description="OmpR/PhoB-type" evidence="5">
    <location>
        <begin position="9"/>
        <end position="107"/>
    </location>
</feature>
<dbReference type="AlphaFoldDB" id="A0A0C5W9R3"/>
<keyword evidence="1 2" id="KW-0238">DNA-binding</keyword>
<dbReference type="HOGENOM" id="CLU_1219301_0_0_6"/>
<organism evidence="6 7">
    <name type="scientific">Photobacterium gaetbulicola Gung47</name>
    <dbReference type="NCBI Taxonomy" id="658445"/>
    <lineage>
        <taxon>Bacteria</taxon>
        <taxon>Pseudomonadati</taxon>
        <taxon>Pseudomonadota</taxon>
        <taxon>Gammaproteobacteria</taxon>
        <taxon>Vibrionales</taxon>
        <taxon>Vibrionaceae</taxon>
        <taxon>Photobacterium</taxon>
    </lineage>
</organism>
<evidence type="ECO:0000313" key="7">
    <source>
        <dbReference type="Proteomes" id="UP000032303"/>
    </source>
</evidence>
<feature type="compositionally biased region" description="Polar residues" evidence="3">
    <location>
        <begin position="122"/>
        <end position="134"/>
    </location>
</feature>
<feature type="DNA-binding region" description="OmpR/PhoB-type" evidence="2">
    <location>
        <begin position="9"/>
        <end position="107"/>
    </location>
</feature>
<keyword evidence="4" id="KW-0812">Transmembrane</keyword>
<feature type="transmembrane region" description="Helical" evidence="4">
    <location>
        <begin position="166"/>
        <end position="184"/>
    </location>
</feature>
<dbReference type="GO" id="GO:0003677">
    <property type="term" value="F:DNA binding"/>
    <property type="evidence" value="ECO:0007669"/>
    <property type="project" value="UniProtKB-UniRule"/>
</dbReference>
<dbReference type="InterPro" id="IPR001867">
    <property type="entry name" value="OmpR/PhoB-type_DNA-bd"/>
</dbReference>
<dbReference type="CDD" id="cd00383">
    <property type="entry name" value="trans_reg_C"/>
    <property type="match status" value="1"/>
</dbReference>
<dbReference type="STRING" id="658445.H744_2c1598"/>
<name>A0A0C5W9R3_9GAMM</name>
<evidence type="ECO:0000259" key="5">
    <source>
        <dbReference type="PROSITE" id="PS51755"/>
    </source>
</evidence>
<evidence type="ECO:0000256" key="2">
    <source>
        <dbReference type="PROSITE-ProRule" id="PRU01091"/>
    </source>
</evidence>
<dbReference type="InterPro" id="IPR016032">
    <property type="entry name" value="Sig_transdc_resp-reg_C-effctor"/>
</dbReference>
<protein>
    <recommendedName>
        <fullName evidence="5">OmpR/PhoB-type domain-containing protein</fullName>
    </recommendedName>
</protein>
<dbReference type="Proteomes" id="UP000032303">
    <property type="component" value="Chromosome 2"/>
</dbReference>
<dbReference type="Pfam" id="PF00486">
    <property type="entry name" value="Trans_reg_C"/>
    <property type="match status" value="1"/>
</dbReference>
<accession>A0A0C5W9R3</accession>
<evidence type="ECO:0000256" key="4">
    <source>
        <dbReference type="SAM" id="Phobius"/>
    </source>
</evidence>
<evidence type="ECO:0000256" key="3">
    <source>
        <dbReference type="SAM" id="MobiDB-lite"/>
    </source>
</evidence>
<sequence length="243" mass="27306">MDNNHQPTLPYISLQSLVISINDLTIKQANTGAQNKLRVKEIELLKILCQNYPEVTLRKELADTIWAGTYASDFTINQTVNGLRSKLFELGKTYIVTVPKRGYKLTIAPQYHDSETQAATNSISSHISQLSPKHTPSPKPTDTAAGMPESSQRNSLPLAHLKSFRFYLFALCSSILLVALLHWLQPTDTVYMMGDTSVLFIPDDHETTLLERVTEQGTYQYIDKIKETLYGCNENLACSKIKP</sequence>
<dbReference type="OrthoDB" id="6311790at2"/>
<dbReference type="PROSITE" id="PS51755">
    <property type="entry name" value="OMPR_PHOB"/>
    <property type="match status" value="1"/>
</dbReference>
<dbReference type="EMBL" id="CP005974">
    <property type="protein sequence ID" value="AJR08271.1"/>
    <property type="molecule type" value="Genomic_DNA"/>
</dbReference>
<keyword evidence="4" id="KW-0472">Membrane</keyword>
<dbReference type="SUPFAM" id="SSF46894">
    <property type="entry name" value="C-terminal effector domain of the bipartite response regulators"/>
    <property type="match status" value="1"/>
</dbReference>
<dbReference type="Gene3D" id="1.10.10.10">
    <property type="entry name" value="Winged helix-like DNA-binding domain superfamily/Winged helix DNA-binding domain"/>
    <property type="match status" value="1"/>
</dbReference>
<dbReference type="InterPro" id="IPR036388">
    <property type="entry name" value="WH-like_DNA-bd_sf"/>
</dbReference>
<reference evidence="6 7" key="1">
    <citation type="submission" date="2013-05" db="EMBL/GenBank/DDBJ databases">
        <title>Complete genome sequence of the lipase-producing bacterium Photobacterium gaetbulicola Gung47.</title>
        <authorList>
            <person name="Kim Y.-O."/>
        </authorList>
    </citation>
    <scope>NUCLEOTIDE SEQUENCE [LARGE SCALE GENOMIC DNA]</scope>
    <source>
        <strain evidence="6 7">Gung47</strain>
    </source>
</reference>
<dbReference type="SMART" id="SM00862">
    <property type="entry name" value="Trans_reg_C"/>
    <property type="match status" value="1"/>
</dbReference>
<feature type="region of interest" description="Disordered" evidence="3">
    <location>
        <begin position="122"/>
        <end position="152"/>
    </location>
</feature>
<dbReference type="GO" id="GO:0006355">
    <property type="term" value="P:regulation of DNA-templated transcription"/>
    <property type="evidence" value="ECO:0007669"/>
    <property type="project" value="InterPro"/>
</dbReference>
<proteinExistence type="predicted"/>
<dbReference type="GO" id="GO:0000160">
    <property type="term" value="P:phosphorelay signal transduction system"/>
    <property type="evidence" value="ECO:0007669"/>
    <property type="project" value="InterPro"/>
</dbReference>
<dbReference type="PATRIC" id="fig|658445.3.peg.3518"/>
<gene>
    <name evidence="6" type="ORF">H744_2c1598</name>
</gene>
<evidence type="ECO:0000256" key="1">
    <source>
        <dbReference type="ARBA" id="ARBA00023125"/>
    </source>
</evidence>
<keyword evidence="7" id="KW-1185">Reference proteome</keyword>
<keyword evidence="4" id="KW-1133">Transmembrane helix</keyword>
<evidence type="ECO:0000313" key="6">
    <source>
        <dbReference type="EMBL" id="AJR08271.1"/>
    </source>
</evidence>